<dbReference type="STRING" id="1507870.A0A1V8T854"/>
<dbReference type="AlphaFoldDB" id="A0A1V8T854"/>
<feature type="transmembrane region" description="Helical" evidence="6">
    <location>
        <begin position="89"/>
        <end position="108"/>
    </location>
</feature>
<keyword evidence="4 6" id="KW-0472">Membrane</keyword>
<dbReference type="GO" id="GO:0016020">
    <property type="term" value="C:membrane"/>
    <property type="evidence" value="ECO:0007669"/>
    <property type="project" value="UniProtKB-SubCell"/>
</dbReference>
<evidence type="ECO:0000313" key="9">
    <source>
        <dbReference type="Proteomes" id="UP000192596"/>
    </source>
</evidence>
<dbReference type="OrthoDB" id="413079at2759"/>
<keyword evidence="9" id="KW-1185">Reference proteome</keyword>
<feature type="transmembrane region" description="Helical" evidence="6">
    <location>
        <begin position="172"/>
        <end position="196"/>
    </location>
</feature>
<dbReference type="Pfam" id="PF07690">
    <property type="entry name" value="MFS_1"/>
    <property type="match status" value="1"/>
</dbReference>
<feature type="transmembrane region" description="Helical" evidence="6">
    <location>
        <begin position="262"/>
        <end position="284"/>
    </location>
</feature>
<dbReference type="EMBL" id="NAJO01000014">
    <property type="protein sequence ID" value="OQO07352.1"/>
    <property type="molecule type" value="Genomic_DNA"/>
</dbReference>
<comment type="caution">
    <text evidence="8">The sequence shown here is derived from an EMBL/GenBank/DDBJ whole genome shotgun (WGS) entry which is preliminary data.</text>
</comment>
<feature type="domain" description="Major facilitator superfamily (MFS) profile" evidence="7">
    <location>
        <begin position="51"/>
        <end position="434"/>
    </location>
</feature>
<evidence type="ECO:0000256" key="1">
    <source>
        <dbReference type="ARBA" id="ARBA00004141"/>
    </source>
</evidence>
<protein>
    <recommendedName>
        <fullName evidence="7">Major facilitator superfamily (MFS) profile domain-containing protein</fullName>
    </recommendedName>
</protein>
<dbReference type="PANTHER" id="PTHR23514">
    <property type="entry name" value="BYPASS OF STOP CODON PROTEIN 6"/>
    <property type="match status" value="1"/>
</dbReference>
<sequence length="443" mass="46556">MAPTVSTEIELANSTTSTTDGLSPDSSNNAAPIAATSALTPVDLTLPVKLKLSSAILCFFNAGINDGSLGALLPYILRHYALSTSRIAFCYLAAFLGWLFAALLNSYARLRIGDGGLIIAGAALQFAAQLFRFWSPPFGVFAVTFGIVALGQGTQEPSANTFVSGVKRSHRWLGAVHGCYALGGLCGPLIATAIASHGNWATFYYVPTGIGALNLALCGYAFRDQVVWGQVSGDQSSTRQSKTALRELSATVKQKSVWQLSIFFFLYLGACITAGGWVVEFLVVVRDGDLASVGYVAAAFNGGTALGRFVLAEPTYRWGEKRMLTIYGIASVALELVFWLVPNIVVNAVMVCIMGFVLGPFFATGISVGSKIIPTELQASGLAMIFVMAQAGGAGFPALTGIISGHVGVQALQPMLVALLSLMVISWLFVPNPRKLGSGSIAA</sequence>
<dbReference type="FunFam" id="1.20.1250.20:FF:000286">
    <property type="entry name" value="MFS efflux transporter"/>
    <property type="match status" value="1"/>
</dbReference>
<evidence type="ECO:0000259" key="7">
    <source>
        <dbReference type="PROSITE" id="PS50850"/>
    </source>
</evidence>
<feature type="transmembrane region" description="Helical" evidence="6">
    <location>
        <begin position="202"/>
        <end position="222"/>
    </location>
</feature>
<name>A0A1V8T854_9PEZI</name>
<dbReference type="InParanoid" id="A0A1V8T854"/>
<feature type="transmembrane region" description="Helical" evidence="6">
    <location>
        <begin position="323"/>
        <end position="342"/>
    </location>
</feature>
<keyword evidence="3 6" id="KW-1133">Transmembrane helix</keyword>
<evidence type="ECO:0000256" key="2">
    <source>
        <dbReference type="ARBA" id="ARBA00022692"/>
    </source>
</evidence>
<proteinExistence type="predicted"/>
<feature type="transmembrane region" description="Helical" evidence="6">
    <location>
        <begin position="133"/>
        <end position="151"/>
    </location>
</feature>
<reference evidence="9" key="1">
    <citation type="submission" date="2017-03" db="EMBL/GenBank/DDBJ databases">
        <title>Genomes of endolithic fungi from Antarctica.</title>
        <authorList>
            <person name="Coleine C."/>
            <person name="Masonjones S."/>
            <person name="Stajich J.E."/>
        </authorList>
    </citation>
    <scope>NUCLEOTIDE SEQUENCE [LARGE SCALE GENOMIC DNA]</scope>
    <source>
        <strain evidence="9">CCFEE 5527</strain>
    </source>
</reference>
<evidence type="ECO:0000256" key="3">
    <source>
        <dbReference type="ARBA" id="ARBA00022989"/>
    </source>
</evidence>
<feature type="transmembrane region" description="Helical" evidence="6">
    <location>
        <begin position="290"/>
        <end position="311"/>
    </location>
</feature>
<feature type="transmembrane region" description="Helical" evidence="6">
    <location>
        <begin position="348"/>
        <end position="369"/>
    </location>
</feature>
<dbReference type="GO" id="GO:0022857">
    <property type="term" value="F:transmembrane transporter activity"/>
    <property type="evidence" value="ECO:0007669"/>
    <property type="project" value="InterPro"/>
</dbReference>
<feature type="transmembrane region" description="Helical" evidence="6">
    <location>
        <begin position="411"/>
        <end position="430"/>
    </location>
</feature>
<dbReference type="Proteomes" id="UP000192596">
    <property type="component" value="Unassembled WGS sequence"/>
</dbReference>
<evidence type="ECO:0000256" key="6">
    <source>
        <dbReference type="SAM" id="Phobius"/>
    </source>
</evidence>
<dbReference type="InterPro" id="IPR051788">
    <property type="entry name" value="MFS_Transporter"/>
</dbReference>
<comment type="subcellular location">
    <subcellularLocation>
        <location evidence="1">Membrane</location>
        <topology evidence="1">Multi-pass membrane protein</topology>
    </subcellularLocation>
</comment>
<accession>A0A1V8T854</accession>
<keyword evidence="2 6" id="KW-0812">Transmembrane</keyword>
<dbReference type="InterPro" id="IPR011701">
    <property type="entry name" value="MFS"/>
</dbReference>
<feature type="region of interest" description="Disordered" evidence="5">
    <location>
        <begin position="1"/>
        <end position="26"/>
    </location>
</feature>
<organism evidence="8 9">
    <name type="scientific">Cryoendolithus antarcticus</name>
    <dbReference type="NCBI Taxonomy" id="1507870"/>
    <lineage>
        <taxon>Eukaryota</taxon>
        <taxon>Fungi</taxon>
        <taxon>Dikarya</taxon>
        <taxon>Ascomycota</taxon>
        <taxon>Pezizomycotina</taxon>
        <taxon>Dothideomycetes</taxon>
        <taxon>Dothideomycetidae</taxon>
        <taxon>Cladosporiales</taxon>
        <taxon>Cladosporiaceae</taxon>
        <taxon>Cryoendolithus</taxon>
    </lineage>
</organism>
<feature type="transmembrane region" description="Helical" evidence="6">
    <location>
        <begin position="381"/>
        <end position="405"/>
    </location>
</feature>
<evidence type="ECO:0000313" key="8">
    <source>
        <dbReference type="EMBL" id="OQO07352.1"/>
    </source>
</evidence>
<gene>
    <name evidence="8" type="ORF">B0A48_07049</name>
</gene>
<evidence type="ECO:0000256" key="4">
    <source>
        <dbReference type="ARBA" id="ARBA00023136"/>
    </source>
</evidence>
<evidence type="ECO:0000256" key="5">
    <source>
        <dbReference type="SAM" id="MobiDB-lite"/>
    </source>
</evidence>
<dbReference type="Gene3D" id="1.20.1250.20">
    <property type="entry name" value="MFS general substrate transporter like domains"/>
    <property type="match status" value="1"/>
</dbReference>
<dbReference type="InterPro" id="IPR036259">
    <property type="entry name" value="MFS_trans_sf"/>
</dbReference>
<dbReference type="PANTHER" id="PTHR23514:SF16">
    <property type="entry name" value="TRANSPORTER, PUTATIVE (AFU_ORTHOLOGUE AFUA_2G17270)-RELATED"/>
    <property type="match status" value="1"/>
</dbReference>
<dbReference type="InterPro" id="IPR020846">
    <property type="entry name" value="MFS_dom"/>
</dbReference>
<dbReference type="SUPFAM" id="SSF103473">
    <property type="entry name" value="MFS general substrate transporter"/>
    <property type="match status" value="1"/>
</dbReference>
<dbReference type="PROSITE" id="PS50850">
    <property type="entry name" value="MFS"/>
    <property type="match status" value="1"/>
</dbReference>